<accession>A0A951UCJ8</accession>
<dbReference type="AlphaFoldDB" id="A0A951UCJ8"/>
<protein>
    <submittedName>
        <fullName evidence="1">UPF0175 family protein</fullName>
    </submittedName>
</protein>
<dbReference type="InterPro" id="IPR005368">
    <property type="entry name" value="UPF0175"/>
</dbReference>
<proteinExistence type="predicted"/>
<name>A0A951UCJ8_9CYAN</name>
<dbReference type="Proteomes" id="UP000753908">
    <property type="component" value="Unassembled WGS sequence"/>
</dbReference>
<dbReference type="EMBL" id="JAHHIF010000029">
    <property type="protein sequence ID" value="MBW4546721.1"/>
    <property type="molecule type" value="Genomic_DNA"/>
</dbReference>
<sequence length="94" mass="10437">MSTLTVNLKIPRDLLGALDVPEAQLEAQILELVALELFRQERISTGKGAELLKISKWEFIQLLAQQDIPYFTESADELAAEVATAQSLLNRNPS</sequence>
<gene>
    <name evidence="1" type="ORF">KME25_20095</name>
</gene>
<reference evidence="1" key="1">
    <citation type="submission" date="2021-05" db="EMBL/GenBank/DDBJ databases">
        <authorList>
            <person name="Pietrasiak N."/>
            <person name="Ward R."/>
            <person name="Stajich J.E."/>
            <person name="Kurbessoian T."/>
        </authorList>
    </citation>
    <scope>NUCLEOTIDE SEQUENCE</scope>
    <source>
        <strain evidence="1">CPER-KK1</strain>
    </source>
</reference>
<evidence type="ECO:0000313" key="1">
    <source>
        <dbReference type="EMBL" id="MBW4546721.1"/>
    </source>
</evidence>
<evidence type="ECO:0000313" key="2">
    <source>
        <dbReference type="Proteomes" id="UP000753908"/>
    </source>
</evidence>
<reference evidence="1" key="2">
    <citation type="journal article" date="2022" name="Microbiol. Resour. Announc.">
        <title>Metagenome Sequencing to Explore Phylogenomics of Terrestrial Cyanobacteria.</title>
        <authorList>
            <person name="Ward R.D."/>
            <person name="Stajich J.E."/>
            <person name="Johansen J.R."/>
            <person name="Huntemann M."/>
            <person name="Clum A."/>
            <person name="Foster B."/>
            <person name="Foster B."/>
            <person name="Roux S."/>
            <person name="Palaniappan K."/>
            <person name="Varghese N."/>
            <person name="Mukherjee S."/>
            <person name="Reddy T.B.K."/>
            <person name="Daum C."/>
            <person name="Copeland A."/>
            <person name="Chen I.A."/>
            <person name="Ivanova N.N."/>
            <person name="Kyrpides N.C."/>
            <person name="Shapiro N."/>
            <person name="Eloe-Fadrosh E.A."/>
            <person name="Pietrasiak N."/>
        </authorList>
    </citation>
    <scope>NUCLEOTIDE SEQUENCE</scope>
    <source>
        <strain evidence="1">CPER-KK1</strain>
    </source>
</reference>
<organism evidence="1 2">
    <name type="scientific">Symplocastrum torsivum CPER-KK1</name>
    <dbReference type="NCBI Taxonomy" id="450513"/>
    <lineage>
        <taxon>Bacteria</taxon>
        <taxon>Bacillati</taxon>
        <taxon>Cyanobacteriota</taxon>
        <taxon>Cyanophyceae</taxon>
        <taxon>Oscillatoriophycideae</taxon>
        <taxon>Oscillatoriales</taxon>
        <taxon>Microcoleaceae</taxon>
        <taxon>Symplocastrum</taxon>
    </lineage>
</organism>
<comment type="caution">
    <text evidence="1">The sequence shown here is derived from an EMBL/GenBank/DDBJ whole genome shotgun (WGS) entry which is preliminary data.</text>
</comment>
<dbReference type="Pfam" id="PF03683">
    <property type="entry name" value="UPF0175"/>
    <property type="match status" value="1"/>
</dbReference>